<reference evidence="1 2" key="1">
    <citation type="submission" date="2018-06" db="EMBL/GenBank/DDBJ databases">
        <title>Extensive metabolic versatility and redundancy in microbially diverse, dynamic hydrothermal sediments.</title>
        <authorList>
            <person name="Dombrowski N."/>
            <person name="Teske A."/>
            <person name="Baker B.J."/>
        </authorList>
    </citation>
    <scope>NUCLEOTIDE SEQUENCE [LARGE SCALE GENOMIC DNA]</scope>
    <source>
        <strain evidence="1">B36_G15</strain>
    </source>
</reference>
<name>A0A660SEE2_UNCW3</name>
<accession>A0A660SEE2</accession>
<dbReference type="PROSITE" id="PS00409">
    <property type="entry name" value="PROKAR_NTER_METHYL"/>
    <property type="match status" value="1"/>
</dbReference>
<protein>
    <recommendedName>
        <fullName evidence="3">Prepilin-type N-terminal cleavage/methylation domain-containing protein</fullName>
    </recommendedName>
</protein>
<organism evidence="1 2">
    <name type="scientific">candidate division WOR-3 bacterium</name>
    <dbReference type="NCBI Taxonomy" id="2052148"/>
    <lineage>
        <taxon>Bacteria</taxon>
        <taxon>Bacteria division WOR-3</taxon>
    </lineage>
</organism>
<evidence type="ECO:0008006" key="3">
    <source>
        <dbReference type="Google" id="ProtNLM"/>
    </source>
</evidence>
<dbReference type="Gene3D" id="3.30.700.10">
    <property type="entry name" value="Glycoprotein, Type 4 Pilin"/>
    <property type="match status" value="1"/>
</dbReference>
<dbReference type="AlphaFoldDB" id="A0A660SEE2"/>
<comment type="caution">
    <text evidence="1">The sequence shown here is derived from an EMBL/GenBank/DDBJ whole genome shotgun (WGS) entry which is preliminary data.</text>
</comment>
<dbReference type="Pfam" id="PF07963">
    <property type="entry name" value="N_methyl"/>
    <property type="match status" value="1"/>
</dbReference>
<gene>
    <name evidence="1" type="ORF">DRP53_09080</name>
</gene>
<dbReference type="SUPFAM" id="SSF54523">
    <property type="entry name" value="Pili subunits"/>
    <property type="match status" value="1"/>
</dbReference>
<dbReference type="EMBL" id="QNBE01000103">
    <property type="protein sequence ID" value="RKX69149.1"/>
    <property type="molecule type" value="Genomic_DNA"/>
</dbReference>
<sequence>MKRGFTLIEMMVVIVVMGLLLAMVVPVVSRTFYTRSQSVNQVYTLLQRARFRAISRLTTCRVELDGNNDAVSLWDGGVRVEGPYPLSPETDLRPDVVTWIWFYSDGTADDGGGNPPPPVQVHYGKNLVAFKTIRVYQASGIPVIQ</sequence>
<dbReference type="Proteomes" id="UP000268469">
    <property type="component" value="Unassembled WGS sequence"/>
</dbReference>
<dbReference type="InterPro" id="IPR012902">
    <property type="entry name" value="N_methyl_site"/>
</dbReference>
<evidence type="ECO:0000313" key="2">
    <source>
        <dbReference type="Proteomes" id="UP000268469"/>
    </source>
</evidence>
<proteinExistence type="predicted"/>
<dbReference type="InterPro" id="IPR045584">
    <property type="entry name" value="Pilin-like"/>
</dbReference>
<dbReference type="NCBIfam" id="TIGR02532">
    <property type="entry name" value="IV_pilin_GFxxxE"/>
    <property type="match status" value="1"/>
</dbReference>
<evidence type="ECO:0000313" key="1">
    <source>
        <dbReference type="EMBL" id="RKX69149.1"/>
    </source>
</evidence>